<protein>
    <submittedName>
        <fullName evidence="1">Uncharacterized protein</fullName>
    </submittedName>
</protein>
<dbReference type="AlphaFoldDB" id="A0ABC9NS17"/>
<evidence type="ECO:0000313" key="1">
    <source>
        <dbReference type="EMBL" id="EDS93053.1"/>
    </source>
</evidence>
<reference evidence="1 2" key="1">
    <citation type="submission" date="2008-02" db="EMBL/GenBank/DDBJ databases">
        <title>Annotation of Escherichia albertii TW07627.</title>
        <authorList>
            <person name="Sutton G."/>
            <person name="Whittam T.S."/>
            <person name="Sebastian Y."/>
        </authorList>
    </citation>
    <scope>NUCLEOTIDE SEQUENCE [LARGE SCALE GENOMIC DNA]</scope>
    <source>
        <strain evidence="1 2">TW07627</strain>
    </source>
</reference>
<accession>A0ABC9NS17</accession>
<sequence>MLKPLLWCFETGFKMALVVLSGTQWRSVMWLVVCGCHA</sequence>
<proteinExistence type="predicted"/>
<comment type="caution">
    <text evidence="1">The sequence shown here is derived from an EMBL/GenBank/DDBJ whole genome shotgun (WGS) entry which is preliminary data.</text>
</comment>
<name>A0ABC9NS17_ESCAT</name>
<gene>
    <name evidence="1" type="ORF">ESCAB7627_4685</name>
</gene>
<dbReference type="EMBL" id="ABKX01000002">
    <property type="protein sequence ID" value="EDS93053.1"/>
    <property type="molecule type" value="Genomic_DNA"/>
</dbReference>
<organism evidence="1 2">
    <name type="scientific">Escherichia albertii (strain TW07627)</name>
    <dbReference type="NCBI Taxonomy" id="502347"/>
    <lineage>
        <taxon>Bacteria</taxon>
        <taxon>Pseudomonadati</taxon>
        <taxon>Pseudomonadota</taxon>
        <taxon>Gammaproteobacteria</taxon>
        <taxon>Enterobacterales</taxon>
        <taxon>Enterobacteriaceae</taxon>
        <taxon>Escherichia</taxon>
    </lineage>
</organism>
<dbReference type="Proteomes" id="UP000003042">
    <property type="component" value="Unassembled WGS sequence"/>
</dbReference>
<evidence type="ECO:0000313" key="2">
    <source>
        <dbReference type="Proteomes" id="UP000003042"/>
    </source>
</evidence>